<evidence type="ECO:0000256" key="1">
    <source>
        <dbReference type="ARBA" id="ARBA00000971"/>
    </source>
</evidence>
<evidence type="ECO:0000256" key="3">
    <source>
        <dbReference type="PROSITE-ProRule" id="PRU00277"/>
    </source>
</evidence>
<keyword evidence="7" id="KW-1185">Reference proteome</keyword>
<comment type="similarity">
    <text evidence="4">Belongs to the FKBP-type PPIase family.</text>
</comment>
<feature type="domain" description="PPIase FKBP-type" evidence="5">
    <location>
        <begin position="222"/>
        <end position="304"/>
    </location>
</feature>
<dbReference type="AlphaFoldDB" id="A0A367GN17"/>
<evidence type="ECO:0000256" key="4">
    <source>
        <dbReference type="RuleBase" id="RU003915"/>
    </source>
</evidence>
<dbReference type="Gene3D" id="3.10.50.40">
    <property type="match status" value="2"/>
</dbReference>
<keyword evidence="3 4" id="KW-0413">Isomerase</keyword>
<dbReference type="InterPro" id="IPR001179">
    <property type="entry name" value="PPIase_FKBP_dom"/>
</dbReference>
<gene>
    <name evidence="6" type="ORF">DJ568_10325</name>
</gene>
<proteinExistence type="inferred from homology"/>
<evidence type="ECO:0000259" key="5">
    <source>
        <dbReference type="PROSITE" id="PS50059"/>
    </source>
</evidence>
<name>A0A367GN17_9SPHI</name>
<protein>
    <recommendedName>
        <fullName evidence="4">Peptidyl-prolyl cis-trans isomerase</fullName>
        <ecNumber evidence="4">5.2.1.8</ecNumber>
    </recommendedName>
</protein>
<evidence type="ECO:0000313" key="6">
    <source>
        <dbReference type="EMBL" id="RCH54867.1"/>
    </source>
</evidence>
<dbReference type="PROSITE" id="PS50059">
    <property type="entry name" value="FKBP_PPIASE"/>
    <property type="match status" value="2"/>
</dbReference>
<dbReference type="EMBL" id="QGDC01000005">
    <property type="protein sequence ID" value="RCH54867.1"/>
    <property type="molecule type" value="Genomic_DNA"/>
</dbReference>
<accession>A0A367GN17</accession>
<dbReference type="RefSeq" id="WP_114005193.1">
    <property type="nucleotide sequence ID" value="NZ_QGDC01000005.1"/>
</dbReference>
<dbReference type="Pfam" id="PF00254">
    <property type="entry name" value="FKBP_C"/>
    <property type="match status" value="1"/>
</dbReference>
<sequence>MKQTLFTFLFLITIVITSCRKNRVDPDIKQYDNEQIQAYIKTNGLSTMLRDTSDGDTTGMYYQIIDAGRTDSPRIEYSDRLAMVYTIRSFDGRYISSDTILNHYNGYLGQFASLGLPGGLQSGIYNILKYKGGSMRLLIPSRMAYGVNGFGSGSSGNVNGRIHGNQCLDYFVRIIDNQEVYDQLSIEKYKTTNGLNDYIKTASGLHYKITGLDTGDVVTQTSKIVTTYKLRYLNDNVVQEQTSDATFMIDDLIKGAQEGLKYARAGQSISMLIPSRLGYGQAATTNGIVGFSCLRFEFTIKSTTELL</sequence>
<organism evidence="6 7">
    <name type="scientific">Mucilaginibacter hurinus</name>
    <dbReference type="NCBI Taxonomy" id="2201324"/>
    <lineage>
        <taxon>Bacteria</taxon>
        <taxon>Pseudomonadati</taxon>
        <taxon>Bacteroidota</taxon>
        <taxon>Sphingobacteriia</taxon>
        <taxon>Sphingobacteriales</taxon>
        <taxon>Sphingobacteriaceae</taxon>
        <taxon>Mucilaginibacter</taxon>
    </lineage>
</organism>
<feature type="domain" description="PPIase FKBP-type" evidence="5">
    <location>
        <begin position="70"/>
        <end position="178"/>
    </location>
</feature>
<dbReference type="PROSITE" id="PS51257">
    <property type="entry name" value="PROKAR_LIPOPROTEIN"/>
    <property type="match status" value="1"/>
</dbReference>
<evidence type="ECO:0000256" key="2">
    <source>
        <dbReference type="ARBA" id="ARBA00023110"/>
    </source>
</evidence>
<comment type="catalytic activity">
    <reaction evidence="1 3 4">
        <text>[protein]-peptidylproline (omega=180) = [protein]-peptidylproline (omega=0)</text>
        <dbReference type="Rhea" id="RHEA:16237"/>
        <dbReference type="Rhea" id="RHEA-COMP:10747"/>
        <dbReference type="Rhea" id="RHEA-COMP:10748"/>
        <dbReference type="ChEBI" id="CHEBI:83833"/>
        <dbReference type="ChEBI" id="CHEBI:83834"/>
        <dbReference type="EC" id="5.2.1.8"/>
    </reaction>
</comment>
<dbReference type="Proteomes" id="UP000253209">
    <property type="component" value="Unassembled WGS sequence"/>
</dbReference>
<dbReference type="OrthoDB" id="669809at2"/>
<dbReference type="GO" id="GO:0003755">
    <property type="term" value="F:peptidyl-prolyl cis-trans isomerase activity"/>
    <property type="evidence" value="ECO:0007669"/>
    <property type="project" value="UniProtKB-UniRule"/>
</dbReference>
<dbReference type="InterPro" id="IPR046357">
    <property type="entry name" value="PPIase_dom_sf"/>
</dbReference>
<dbReference type="EC" id="5.2.1.8" evidence="4"/>
<dbReference type="SUPFAM" id="SSF54534">
    <property type="entry name" value="FKBP-like"/>
    <property type="match status" value="2"/>
</dbReference>
<comment type="caution">
    <text evidence="6">The sequence shown here is derived from an EMBL/GenBank/DDBJ whole genome shotgun (WGS) entry which is preliminary data.</text>
</comment>
<keyword evidence="2 3" id="KW-0697">Rotamase</keyword>
<reference evidence="6 7" key="1">
    <citation type="submission" date="2018-05" db="EMBL/GenBank/DDBJ databases">
        <title>Mucilaginibacter hurinus sp. nov., isolated from briquette warehouse soil.</title>
        <authorList>
            <person name="Choi L."/>
        </authorList>
    </citation>
    <scope>NUCLEOTIDE SEQUENCE [LARGE SCALE GENOMIC DNA]</scope>
    <source>
        <strain evidence="6 7">ZR32</strain>
    </source>
</reference>
<evidence type="ECO:0000313" key="7">
    <source>
        <dbReference type="Proteomes" id="UP000253209"/>
    </source>
</evidence>